<protein>
    <submittedName>
        <fullName evidence="2">Uncharacterized protein</fullName>
    </submittedName>
</protein>
<dbReference type="AlphaFoldDB" id="A0A3L7JAT0"/>
<feature type="transmembrane region" description="Helical" evidence="1">
    <location>
        <begin position="38"/>
        <end position="57"/>
    </location>
</feature>
<dbReference type="EMBL" id="RCWN01000001">
    <property type="protein sequence ID" value="RLQ87580.1"/>
    <property type="molecule type" value="Genomic_DNA"/>
</dbReference>
<accession>A0A3L7JAT0</accession>
<evidence type="ECO:0000313" key="3">
    <source>
        <dbReference type="Proteomes" id="UP000281094"/>
    </source>
</evidence>
<proteinExistence type="predicted"/>
<keyword evidence="1" id="KW-1133">Transmembrane helix</keyword>
<organism evidence="2 3">
    <name type="scientific">Notoacmeibacter ruber</name>
    <dbReference type="NCBI Taxonomy" id="2670375"/>
    <lineage>
        <taxon>Bacteria</taxon>
        <taxon>Pseudomonadati</taxon>
        <taxon>Pseudomonadota</taxon>
        <taxon>Alphaproteobacteria</taxon>
        <taxon>Hyphomicrobiales</taxon>
        <taxon>Notoacmeibacteraceae</taxon>
        <taxon>Notoacmeibacter</taxon>
    </lineage>
</organism>
<name>A0A3L7JAT0_9HYPH</name>
<keyword evidence="3" id="KW-1185">Reference proteome</keyword>
<keyword evidence="1" id="KW-0472">Membrane</keyword>
<gene>
    <name evidence="2" type="ORF">D8780_04540</name>
</gene>
<sequence length="63" mass="6531">MNGAADGDVGVMTEVAASVSDLTSGFLPASVATLVGSLWWLLLLTFLLSIPLGWKLAAGGRRR</sequence>
<keyword evidence="1" id="KW-0812">Transmembrane</keyword>
<dbReference type="Proteomes" id="UP000281094">
    <property type="component" value="Unassembled WGS sequence"/>
</dbReference>
<evidence type="ECO:0000256" key="1">
    <source>
        <dbReference type="SAM" id="Phobius"/>
    </source>
</evidence>
<evidence type="ECO:0000313" key="2">
    <source>
        <dbReference type="EMBL" id="RLQ87580.1"/>
    </source>
</evidence>
<reference evidence="2 3" key="1">
    <citation type="submission" date="2018-10" db="EMBL/GenBank/DDBJ databases">
        <title>Notoacmeibacter sp. M2BS9Y-3-1, whole genome shotgun sequence.</title>
        <authorList>
            <person name="Tuo L."/>
        </authorList>
    </citation>
    <scope>NUCLEOTIDE SEQUENCE [LARGE SCALE GENOMIC DNA]</scope>
    <source>
        <strain evidence="2 3">M2BS9Y-3-1</strain>
    </source>
</reference>
<comment type="caution">
    <text evidence="2">The sequence shown here is derived from an EMBL/GenBank/DDBJ whole genome shotgun (WGS) entry which is preliminary data.</text>
</comment>